<evidence type="ECO:0000313" key="11">
    <source>
        <dbReference type="EMBL" id="KZS12290.1"/>
    </source>
</evidence>
<evidence type="ECO:0000256" key="9">
    <source>
        <dbReference type="PIRSR" id="PIRSR602401-1"/>
    </source>
</evidence>
<evidence type="ECO:0000313" key="12">
    <source>
        <dbReference type="Proteomes" id="UP000076858"/>
    </source>
</evidence>
<protein>
    <submittedName>
        <fullName evidence="11">Cytochrome P450 26C1</fullName>
    </submittedName>
</protein>
<dbReference type="STRING" id="35525.A0A0P6AKN1"/>
<dbReference type="GO" id="GO:0005789">
    <property type="term" value="C:endoplasmic reticulum membrane"/>
    <property type="evidence" value="ECO:0007669"/>
    <property type="project" value="UniProtKB-SubCell"/>
</dbReference>
<dbReference type="PROSITE" id="PS00086">
    <property type="entry name" value="CYTOCHROME_P450"/>
    <property type="match status" value="1"/>
</dbReference>
<keyword evidence="4 9" id="KW-0349">Heme</keyword>
<evidence type="ECO:0000256" key="1">
    <source>
        <dbReference type="ARBA" id="ARBA00001971"/>
    </source>
</evidence>
<comment type="caution">
    <text evidence="11">The sequence shown here is derived from an EMBL/GenBank/DDBJ whole genome shotgun (WGS) entry which is preliminary data.</text>
</comment>
<reference evidence="11 12" key="1">
    <citation type="submission" date="2016-03" db="EMBL/GenBank/DDBJ databases">
        <title>EvidentialGene: Evidence-directed Construction of Genes on Genomes.</title>
        <authorList>
            <person name="Gilbert D.G."/>
            <person name="Choi J.-H."/>
            <person name="Mockaitis K."/>
            <person name="Colbourne J."/>
            <person name="Pfrender M."/>
        </authorList>
    </citation>
    <scope>NUCLEOTIDE SEQUENCE [LARGE SCALE GENOMIC DNA]</scope>
    <source>
        <strain evidence="11 12">Xinb3</strain>
        <tissue evidence="11">Complete organism</tissue>
    </source>
</reference>
<evidence type="ECO:0000256" key="8">
    <source>
        <dbReference type="ARBA" id="ARBA00023136"/>
    </source>
</evidence>
<accession>A0A0P6AKN1</accession>
<dbReference type="GO" id="GO:0020037">
    <property type="term" value="F:heme binding"/>
    <property type="evidence" value="ECO:0007669"/>
    <property type="project" value="InterPro"/>
</dbReference>
<dbReference type="InterPro" id="IPR002401">
    <property type="entry name" value="Cyt_P450_E_grp-I"/>
</dbReference>
<dbReference type="PRINTS" id="PR00463">
    <property type="entry name" value="EP450I"/>
</dbReference>
<dbReference type="InterPro" id="IPR001128">
    <property type="entry name" value="Cyt_P450"/>
</dbReference>
<dbReference type="EMBL" id="LRGB01001361">
    <property type="protein sequence ID" value="KZS12290.1"/>
    <property type="molecule type" value="Genomic_DNA"/>
</dbReference>
<keyword evidence="7 10" id="KW-0503">Monooxygenase</keyword>
<comment type="cofactor">
    <cofactor evidence="1 9">
        <name>heme</name>
        <dbReference type="ChEBI" id="CHEBI:30413"/>
    </cofactor>
</comment>
<gene>
    <name evidence="11" type="ORF">APZ42_022386</name>
</gene>
<dbReference type="Proteomes" id="UP000076858">
    <property type="component" value="Unassembled WGS sequence"/>
</dbReference>
<dbReference type="GO" id="GO:0016705">
    <property type="term" value="F:oxidoreductase activity, acting on paired donors, with incorporation or reduction of molecular oxygen"/>
    <property type="evidence" value="ECO:0007669"/>
    <property type="project" value="InterPro"/>
</dbReference>
<organism evidence="11 12">
    <name type="scientific">Daphnia magna</name>
    <dbReference type="NCBI Taxonomy" id="35525"/>
    <lineage>
        <taxon>Eukaryota</taxon>
        <taxon>Metazoa</taxon>
        <taxon>Ecdysozoa</taxon>
        <taxon>Arthropoda</taxon>
        <taxon>Crustacea</taxon>
        <taxon>Branchiopoda</taxon>
        <taxon>Diplostraca</taxon>
        <taxon>Cladocera</taxon>
        <taxon>Anomopoda</taxon>
        <taxon>Daphniidae</taxon>
        <taxon>Daphnia</taxon>
    </lineage>
</organism>
<feature type="binding site" description="axial binding residue" evidence="9">
    <location>
        <position position="499"/>
    </location>
    <ligand>
        <name>heme</name>
        <dbReference type="ChEBI" id="CHEBI:30413"/>
    </ligand>
    <ligandPart>
        <name>Fe</name>
        <dbReference type="ChEBI" id="CHEBI:18248"/>
    </ligandPart>
</feature>
<dbReference type="InterPro" id="IPR050196">
    <property type="entry name" value="Cytochrome_P450_Monoox"/>
</dbReference>
<dbReference type="PRINTS" id="PR00385">
    <property type="entry name" value="P450"/>
</dbReference>
<dbReference type="SUPFAM" id="SSF48264">
    <property type="entry name" value="Cytochrome P450"/>
    <property type="match status" value="1"/>
</dbReference>
<dbReference type="GO" id="GO:0004497">
    <property type="term" value="F:monooxygenase activity"/>
    <property type="evidence" value="ECO:0007669"/>
    <property type="project" value="UniProtKB-KW"/>
</dbReference>
<keyword evidence="9 10" id="KW-0479">Metal-binding</keyword>
<dbReference type="InterPro" id="IPR017972">
    <property type="entry name" value="Cyt_P450_CS"/>
</dbReference>
<evidence type="ECO:0000256" key="3">
    <source>
        <dbReference type="ARBA" id="ARBA00010617"/>
    </source>
</evidence>
<name>A0A0P6AKN1_9CRUS</name>
<keyword evidence="8" id="KW-0472">Membrane</keyword>
<dbReference type="PANTHER" id="PTHR24291">
    <property type="entry name" value="CYTOCHROME P450 FAMILY 4"/>
    <property type="match status" value="1"/>
</dbReference>
<dbReference type="CDD" id="cd20628">
    <property type="entry name" value="CYP4"/>
    <property type="match status" value="1"/>
</dbReference>
<dbReference type="OrthoDB" id="1470350at2759"/>
<comment type="similarity">
    <text evidence="3 10">Belongs to the cytochrome P450 family.</text>
</comment>
<keyword evidence="10" id="KW-0560">Oxidoreductase</keyword>
<dbReference type="Pfam" id="PF00067">
    <property type="entry name" value="p450"/>
    <property type="match status" value="2"/>
</dbReference>
<dbReference type="Gene3D" id="1.10.630.10">
    <property type="entry name" value="Cytochrome P450"/>
    <property type="match status" value="1"/>
</dbReference>
<keyword evidence="5" id="KW-0256">Endoplasmic reticulum</keyword>
<evidence type="ECO:0000256" key="10">
    <source>
        <dbReference type="RuleBase" id="RU000461"/>
    </source>
</evidence>
<keyword evidence="6 9" id="KW-0408">Iron</keyword>
<dbReference type="PANTHER" id="PTHR24291:SF189">
    <property type="entry name" value="CYTOCHROME P450 4C3-RELATED"/>
    <property type="match status" value="1"/>
</dbReference>
<evidence type="ECO:0000256" key="7">
    <source>
        <dbReference type="ARBA" id="ARBA00023033"/>
    </source>
</evidence>
<dbReference type="GO" id="GO:0005506">
    <property type="term" value="F:iron ion binding"/>
    <property type="evidence" value="ECO:0007669"/>
    <property type="project" value="InterPro"/>
</dbReference>
<proteinExistence type="inferred from homology"/>
<dbReference type="AlphaFoldDB" id="A0A0P6AKN1"/>
<evidence type="ECO:0000256" key="6">
    <source>
        <dbReference type="ARBA" id="ARBA00023004"/>
    </source>
</evidence>
<sequence>MDGLNFEDTSSSYIGVNFLWMKWILSIWLNLLAIAIFYYLKWSRSRTVKLINAIPGRKPLPLLGNLLDLDVYNEEFLKMMTIDWVKEYGPIYRVWLCTRPFVTLSSPELVQKILASSKHITKSSDYLNFSNWLGNCMFTSTGAHWKNRRRLVTPGFHFQNHNNFIDIFNEKSLNCAAEFERIIDTQGDTEIDVTYLMAKCALNIICETAMGQQTKLEKEKEIYVSNIHRICQIFVERVNRPWLSNDWIYKLSSLGRESERCINALHAFTKKVTRDRREILERHPNTCSDKIESSEIEKGKPQSKSRFAIVDWLIQASNKGADLDDNGIREEIDLITFAGYDTTSAAMVWFLYLIAKHPEHQVMHQLRTSNCQTLSFNFRFTTKQLIMDELDSVFGGDQDRPCTTQDISELKYLECCIKETMRLYPSVPFVMRSLTEDVEIGGYTIPAGVTVVPSFYAIHHNPCFYPDPEAFKPERFFPENSIGRHPYAFIPFSAGPRNCIGQKYAMLELKVVFANMLRRVDFSVSDQVISDAPDLGFVLKPKHGVRLAISKRLNKS</sequence>
<evidence type="ECO:0000256" key="5">
    <source>
        <dbReference type="ARBA" id="ARBA00022824"/>
    </source>
</evidence>
<dbReference type="InterPro" id="IPR036396">
    <property type="entry name" value="Cyt_P450_sf"/>
</dbReference>
<evidence type="ECO:0000256" key="2">
    <source>
        <dbReference type="ARBA" id="ARBA00004586"/>
    </source>
</evidence>
<comment type="subcellular location">
    <subcellularLocation>
        <location evidence="2">Endoplasmic reticulum membrane</location>
    </subcellularLocation>
</comment>
<evidence type="ECO:0000256" key="4">
    <source>
        <dbReference type="ARBA" id="ARBA00022617"/>
    </source>
</evidence>
<keyword evidence="12" id="KW-1185">Reference proteome</keyword>